<accession>A0AAX0U9F7</accession>
<evidence type="ECO:0000313" key="5">
    <source>
        <dbReference type="EMBL" id="PJO64981.1"/>
    </source>
</evidence>
<dbReference type="PANTHER" id="PTHR10696">
    <property type="entry name" value="GAMMA-BUTYROBETAINE HYDROXYLASE-RELATED"/>
    <property type="match status" value="1"/>
</dbReference>
<evidence type="ECO:0000259" key="4">
    <source>
        <dbReference type="Pfam" id="PF02668"/>
    </source>
</evidence>
<proteinExistence type="predicted"/>
<comment type="cofactor">
    <cofactor evidence="1">
        <name>Fe(2+)</name>
        <dbReference type="ChEBI" id="CHEBI:29033"/>
    </cofactor>
</comment>
<dbReference type="Proteomes" id="UP000231878">
    <property type="component" value="Unassembled WGS sequence"/>
</dbReference>
<dbReference type="GO" id="GO:0017000">
    <property type="term" value="P:antibiotic biosynthetic process"/>
    <property type="evidence" value="ECO:0007669"/>
    <property type="project" value="UniProtKB-KW"/>
</dbReference>
<dbReference type="InterPro" id="IPR050411">
    <property type="entry name" value="AlphaKG_dependent_hydroxylases"/>
</dbReference>
<dbReference type="SUPFAM" id="SSF51197">
    <property type="entry name" value="Clavaminate synthase-like"/>
    <property type="match status" value="1"/>
</dbReference>
<reference evidence="5 6" key="1">
    <citation type="submission" date="2017-11" db="EMBL/GenBank/DDBJ databases">
        <title>Molecular characterization of Burkholderia pseudomallei and closely related isolates from Vietnam.</title>
        <authorList>
            <person name="Ustinov D.V."/>
            <person name="Antonov A.S."/>
            <person name="Avdusheva E.F."/>
            <person name="Shpak I.M."/>
            <person name="Zakharova I.B."/>
            <person name="Thi L.A."/>
            <person name="Teteryatnikova N."/>
            <person name="Lopasteyskaya Y.A."/>
            <person name="Kuzyutina J.A."/>
            <person name="Ngo T.N."/>
            <person name="Victorov D.V."/>
        </authorList>
    </citation>
    <scope>NUCLEOTIDE SEQUENCE [LARGE SCALE GENOMIC DNA]</scope>
    <source>
        <strain evidence="5 6">V1512</strain>
    </source>
</reference>
<dbReference type="AlphaFoldDB" id="A0AAX0U9F7"/>
<protein>
    <submittedName>
        <fullName evidence="5">Taurine catabolism dioxygenase TauD</fullName>
    </submittedName>
</protein>
<name>A0AAX0U9F7_BURPE</name>
<dbReference type="InterPro" id="IPR042098">
    <property type="entry name" value="TauD-like_sf"/>
</dbReference>
<dbReference type="PANTHER" id="PTHR10696:SF56">
    <property type="entry name" value="TAUD_TFDA-LIKE DOMAIN-CONTAINING PROTEIN"/>
    <property type="match status" value="1"/>
</dbReference>
<evidence type="ECO:0000313" key="6">
    <source>
        <dbReference type="Proteomes" id="UP000231878"/>
    </source>
</evidence>
<dbReference type="EMBL" id="PHRB01000016">
    <property type="protein sequence ID" value="PJO64981.1"/>
    <property type="molecule type" value="Genomic_DNA"/>
</dbReference>
<evidence type="ECO:0000256" key="2">
    <source>
        <dbReference type="ARBA" id="ARBA00023002"/>
    </source>
</evidence>
<evidence type="ECO:0000256" key="1">
    <source>
        <dbReference type="ARBA" id="ARBA00001954"/>
    </source>
</evidence>
<dbReference type="InterPro" id="IPR003819">
    <property type="entry name" value="TauD/TfdA-like"/>
</dbReference>
<dbReference type="Pfam" id="PF02668">
    <property type="entry name" value="TauD"/>
    <property type="match status" value="1"/>
</dbReference>
<feature type="domain" description="TauD/TfdA-like" evidence="4">
    <location>
        <begin position="37"/>
        <end position="268"/>
    </location>
</feature>
<comment type="caution">
    <text evidence="5">The sequence shown here is derived from an EMBL/GenBank/DDBJ whole genome shotgun (WGS) entry which is preliminary data.</text>
</comment>
<sequence length="287" mass="31293">MQSTFRGPIMLTLTSSHSAQALSRQPFDGTLPLSEVTLPIRTPRTMTDDEVSGMIETFNRYGFVILDCESSERDDLLALKTWLGNAAPHKRADADGVVPINAFEPVAGHIDSSHEAHLPHTDGAFSDTPERIITLQCVRPSRNGGLSTLSSAKAAYRHVVACYGDITPLTRADALTIERTTQKSTAAVFKEDDDGWSIKFRMNDGAATATPAPAAADMYGSLACFLTDPENMLLFPLEPGQILIGDNTAVTHGRTSYPPHQRRNMRRLNFDGRGALARELVFGFSDD</sequence>
<gene>
    <name evidence="5" type="ORF">CWD88_17445</name>
</gene>
<keyword evidence="2" id="KW-0560">Oxidoreductase</keyword>
<organism evidence="5 6">
    <name type="scientific">Burkholderia pseudomallei</name>
    <name type="common">Pseudomonas pseudomallei</name>
    <dbReference type="NCBI Taxonomy" id="28450"/>
    <lineage>
        <taxon>Bacteria</taxon>
        <taxon>Pseudomonadati</taxon>
        <taxon>Pseudomonadota</taxon>
        <taxon>Betaproteobacteria</taxon>
        <taxon>Burkholderiales</taxon>
        <taxon>Burkholderiaceae</taxon>
        <taxon>Burkholderia</taxon>
        <taxon>pseudomallei group</taxon>
    </lineage>
</organism>
<keyword evidence="3" id="KW-0045">Antibiotic biosynthesis</keyword>
<keyword evidence="5" id="KW-0223">Dioxygenase</keyword>
<evidence type="ECO:0000256" key="3">
    <source>
        <dbReference type="ARBA" id="ARBA00023194"/>
    </source>
</evidence>
<dbReference type="GO" id="GO:0016706">
    <property type="term" value="F:2-oxoglutarate-dependent dioxygenase activity"/>
    <property type="evidence" value="ECO:0007669"/>
    <property type="project" value="UniProtKB-ARBA"/>
</dbReference>
<dbReference type="Gene3D" id="3.60.130.10">
    <property type="entry name" value="Clavaminate synthase-like"/>
    <property type="match status" value="1"/>
</dbReference>